<evidence type="ECO:0000256" key="1">
    <source>
        <dbReference type="SAM" id="MobiDB-lite"/>
    </source>
</evidence>
<protein>
    <recommendedName>
        <fullName evidence="6">Neurotransmitter-gated ion-channel ligand-binding domain-containing protein</fullName>
    </recommendedName>
</protein>
<dbReference type="GO" id="GO:0005231">
    <property type="term" value="F:excitatory extracellular ligand-gated monoatomic ion channel activity"/>
    <property type="evidence" value="ECO:0000318"/>
    <property type="project" value="GO_Central"/>
</dbReference>
<feature type="transmembrane region" description="Helical" evidence="2">
    <location>
        <begin position="248"/>
        <end position="265"/>
    </location>
</feature>
<feature type="region of interest" description="Disordered" evidence="1">
    <location>
        <begin position="328"/>
        <end position="357"/>
    </location>
</feature>
<feature type="compositionally biased region" description="Polar residues" evidence="1">
    <location>
        <begin position="328"/>
        <end position="344"/>
    </location>
</feature>
<dbReference type="KEGG" id="hro:HELRODRAFT_182592"/>
<dbReference type="Proteomes" id="UP000015101">
    <property type="component" value="Unassembled WGS sequence"/>
</dbReference>
<proteinExistence type="predicted"/>
<dbReference type="GO" id="GO:0098794">
    <property type="term" value="C:postsynapse"/>
    <property type="evidence" value="ECO:0007669"/>
    <property type="project" value="GOC"/>
</dbReference>
<dbReference type="EnsemblMetazoa" id="HelroT182592">
    <property type="protein sequence ID" value="HelroP182592"/>
    <property type="gene ID" value="HelroG182592"/>
</dbReference>
<dbReference type="EMBL" id="KB097744">
    <property type="protein sequence ID" value="ESN90883.1"/>
    <property type="molecule type" value="Genomic_DNA"/>
</dbReference>
<reference evidence="3 5" key="2">
    <citation type="journal article" date="2013" name="Nature">
        <title>Insights into bilaterian evolution from three spiralian genomes.</title>
        <authorList>
            <person name="Simakov O."/>
            <person name="Marletaz F."/>
            <person name="Cho S.J."/>
            <person name="Edsinger-Gonzales E."/>
            <person name="Havlak P."/>
            <person name="Hellsten U."/>
            <person name="Kuo D.H."/>
            <person name="Larsson T."/>
            <person name="Lv J."/>
            <person name="Arendt D."/>
            <person name="Savage R."/>
            <person name="Osoegawa K."/>
            <person name="de Jong P."/>
            <person name="Grimwood J."/>
            <person name="Chapman J.A."/>
            <person name="Shapiro H."/>
            <person name="Aerts A."/>
            <person name="Otillar R.P."/>
            <person name="Terry A.Y."/>
            <person name="Boore J.L."/>
            <person name="Grigoriev I.V."/>
            <person name="Lindberg D.R."/>
            <person name="Seaver E.C."/>
            <person name="Weisblat D.A."/>
            <person name="Putnam N.H."/>
            <person name="Rokhsar D.S."/>
        </authorList>
    </citation>
    <scope>NUCLEOTIDE SEQUENCE</scope>
</reference>
<dbReference type="GeneID" id="20208604"/>
<dbReference type="CTD" id="20208604"/>
<reference evidence="5" key="1">
    <citation type="submission" date="2012-12" db="EMBL/GenBank/DDBJ databases">
        <authorList>
            <person name="Hellsten U."/>
            <person name="Grimwood J."/>
            <person name="Chapman J.A."/>
            <person name="Shapiro H."/>
            <person name="Aerts A."/>
            <person name="Otillar R.P."/>
            <person name="Terry A.Y."/>
            <person name="Boore J.L."/>
            <person name="Simakov O."/>
            <person name="Marletaz F."/>
            <person name="Cho S.-J."/>
            <person name="Edsinger-Gonzales E."/>
            <person name="Havlak P."/>
            <person name="Kuo D.-H."/>
            <person name="Larsson T."/>
            <person name="Lv J."/>
            <person name="Arendt D."/>
            <person name="Savage R."/>
            <person name="Osoegawa K."/>
            <person name="de Jong P."/>
            <person name="Lindberg D.R."/>
            <person name="Seaver E.C."/>
            <person name="Weisblat D.A."/>
            <person name="Putnam N.H."/>
            <person name="Grigoriev I.V."/>
            <person name="Rokhsar D.S."/>
        </authorList>
    </citation>
    <scope>NUCLEOTIDE SEQUENCE</scope>
</reference>
<accession>T1FIF5</accession>
<dbReference type="GO" id="GO:1904315">
    <property type="term" value="F:transmitter-gated monoatomic ion channel activity involved in regulation of postsynaptic membrane potential"/>
    <property type="evidence" value="ECO:0000318"/>
    <property type="project" value="GO_Central"/>
</dbReference>
<dbReference type="HOGENOM" id="CLU_776794_0_0_1"/>
<evidence type="ECO:0000313" key="5">
    <source>
        <dbReference type="Proteomes" id="UP000015101"/>
    </source>
</evidence>
<dbReference type="AlphaFoldDB" id="T1FIF5"/>
<dbReference type="GO" id="GO:0007268">
    <property type="term" value="P:chemical synaptic transmission"/>
    <property type="evidence" value="ECO:0000318"/>
    <property type="project" value="GO_Central"/>
</dbReference>
<evidence type="ECO:0000313" key="3">
    <source>
        <dbReference type="EMBL" id="ESN90883.1"/>
    </source>
</evidence>
<feature type="transmembrane region" description="Helical" evidence="2">
    <location>
        <begin position="219"/>
        <end position="236"/>
    </location>
</feature>
<dbReference type="GO" id="GO:0045202">
    <property type="term" value="C:synapse"/>
    <property type="evidence" value="ECO:0000318"/>
    <property type="project" value="GO_Central"/>
</dbReference>
<reference evidence="4" key="3">
    <citation type="submission" date="2015-06" db="UniProtKB">
        <authorList>
            <consortium name="EnsemblMetazoa"/>
        </authorList>
    </citation>
    <scope>IDENTIFICATION</scope>
</reference>
<keyword evidence="2" id="KW-0812">Transmembrane</keyword>
<gene>
    <name evidence="4" type="primary">20208604</name>
    <name evidence="3" type="ORF">HELRODRAFT_182592</name>
</gene>
<dbReference type="EMBL" id="AMQM01008265">
    <property type="status" value="NOT_ANNOTATED_CDS"/>
    <property type="molecule type" value="Genomic_DNA"/>
</dbReference>
<dbReference type="GO" id="GO:0005886">
    <property type="term" value="C:plasma membrane"/>
    <property type="evidence" value="ECO:0000318"/>
    <property type="project" value="GO_Central"/>
</dbReference>
<dbReference type="GO" id="GO:0034220">
    <property type="term" value="P:monoatomic ion transmembrane transport"/>
    <property type="evidence" value="ECO:0000318"/>
    <property type="project" value="GO_Central"/>
</dbReference>
<keyword evidence="5" id="KW-1185">Reference proteome</keyword>
<dbReference type="InParanoid" id="T1FIF5"/>
<evidence type="ECO:0000256" key="2">
    <source>
        <dbReference type="SAM" id="Phobius"/>
    </source>
</evidence>
<evidence type="ECO:0000313" key="4">
    <source>
        <dbReference type="EnsemblMetazoa" id="HelroP182592"/>
    </source>
</evidence>
<name>T1FIF5_HELRO</name>
<feature type="transmembrane region" description="Helical" evidence="2">
    <location>
        <begin position="277"/>
        <end position="296"/>
    </location>
</feature>
<organism evidence="4 5">
    <name type="scientific">Helobdella robusta</name>
    <name type="common">Californian leech</name>
    <dbReference type="NCBI Taxonomy" id="6412"/>
    <lineage>
        <taxon>Eukaryota</taxon>
        <taxon>Metazoa</taxon>
        <taxon>Spiralia</taxon>
        <taxon>Lophotrochozoa</taxon>
        <taxon>Annelida</taxon>
        <taxon>Clitellata</taxon>
        <taxon>Hirudinea</taxon>
        <taxon>Rhynchobdellida</taxon>
        <taxon>Glossiphoniidae</taxon>
        <taxon>Helobdella</taxon>
    </lineage>
</organism>
<evidence type="ECO:0008006" key="6">
    <source>
        <dbReference type="Google" id="ProtNLM"/>
    </source>
</evidence>
<dbReference type="GO" id="GO:0042391">
    <property type="term" value="P:regulation of membrane potential"/>
    <property type="evidence" value="ECO:0000318"/>
    <property type="project" value="GO_Central"/>
</dbReference>
<feature type="transmembrane region" description="Helical" evidence="2">
    <location>
        <begin position="193"/>
        <end position="213"/>
    </location>
</feature>
<dbReference type="GO" id="GO:0005892">
    <property type="term" value="C:acetylcholine-gated channel complex"/>
    <property type="evidence" value="ECO:0000318"/>
    <property type="project" value="GO_Central"/>
</dbReference>
<feature type="compositionally biased region" description="Basic and acidic residues" evidence="1">
    <location>
        <begin position="347"/>
        <end position="357"/>
    </location>
</feature>
<dbReference type="RefSeq" id="XP_009031086.1">
    <property type="nucleotide sequence ID" value="XM_009032838.1"/>
</dbReference>
<keyword evidence="2" id="KW-1133">Transmembrane helix</keyword>
<dbReference type="GO" id="GO:0043005">
    <property type="term" value="C:neuron projection"/>
    <property type="evidence" value="ECO:0000318"/>
    <property type="project" value="GO_Central"/>
</dbReference>
<sequence length="357" mass="41553">MGIINTEESYFEAELRVLTCWEDKRLERLKLKDLIDMENFWVPELKIQNAVDKVERLSGKLKEDTQRKAFVIKEVTLWGRFIFSTESFYYPLDIQHVGVIRKVPGVAVALTGFECKGIPCYHINRLTKVLIINSVSMLHFVKNEYQCQSIDFSIFDLVDSATTSDIDYYRKNFSVLKITFYAERKLTIDTIKWLVLPGLLNLLAILNLFVDNVLLSDKILVLIFILMETAFFRRFIKLTVFSLSVAEMYWWTVNLIVICTLLWTVTELYFEISYVKYAFSFLYFGLLIILGGLFFYKAKLRKSSLAANSTVYKDALKDFQRDESTATSDTLSLQSDQNVKSRGQSFDLREDSKSLDY</sequence>
<keyword evidence="2" id="KW-0472">Membrane</keyword>